<gene>
    <name evidence="1" type="ORF">JK636_23045</name>
</gene>
<evidence type="ECO:0000313" key="1">
    <source>
        <dbReference type="EMBL" id="MBL4938585.1"/>
    </source>
</evidence>
<name>A0ABS1TGY3_9CLOT</name>
<comment type="caution">
    <text evidence="1">The sequence shown here is derived from an EMBL/GenBank/DDBJ whole genome shotgun (WGS) entry which is preliminary data.</text>
</comment>
<dbReference type="InterPro" id="IPR020483">
    <property type="entry name" value="Uncharacterised_YgbA"/>
</dbReference>
<protein>
    <submittedName>
        <fullName evidence="1">Nitrous oxide-stimulated promoter family protein</fullName>
    </submittedName>
</protein>
<proteinExistence type="predicted"/>
<dbReference type="Pfam" id="PF11756">
    <property type="entry name" value="YgbA_NO"/>
    <property type="match status" value="1"/>
</dbReference>
<reference evidence="1 2" key="1">
    <citation type="submission" date="2021-01" db="EMBL/GenBank/DDBJ databases">
        <title>Genome public.</title>
        <authorList>
            <person name="Liu C."/>
            <person name="Sun Q."/>
        </authorList>
    </citation>
    <scope>NUCLEOTIDE SEQUENCE [LARGE SCALE GENOMIC DNA]</scope>
    <source>
        <strain evidence="1 2">YIM B02515</strain>
    </source>
</reference>
<organism evidence="1 2">
    <name type="scientific">Clostridium rhizosphaerae</name>
    <dbReference type="NCBI Taxonomy" id="2803861"/>
    <lineage>
        <taxon>Bacteria</taxon>
        <taxon>Bacillati</taxon>
        <taxon>Bacillota</taxon>
        <taxon>Clostridia</taxon>
        <taxon>Eubacteriales</taxon>
        <taxon>Clostridiaceae</taxon>
        <taxon>Clostridium</taxon>
    </lineage>
</organism>
<evidence type="ECO:0000313" key="2">
    <source>
        <dbReference type="Proteomes" id="UP000632377"/>
    </source>
</evidence>
<dbReference type="Proteomes" id="UP000632377">
    <property type="component" value="Unassembled WGS sequence"/>
</dbReference>
<dbReference type="EMBL" id="JAESWC010000025">
    <property type="protein sequence ID" value="MBL4938585.1"/>
    <property type="molecule type" value="Genomic_DNA"/>
</dbReference>
<accession>A0ABS1TGY3</accession>
<keyword evidence="2" id="KW-1185">Reference proteome</keyword>
<sequence>MHCYKTEYREKIKDVMRFSGPRMIIYEPRLALKHLIESLRHK</sequence>